<dbReference type="EMBL" id="CAJVPM010023181">
    <property type="protein sequence ID" value="CAG8648570.1"/>
    <property type="molecule type" value="Genomic_DNA"/>
</dbReference>
<dbReference type="Proteomes" id="UP000789860">
    <property type="component" value="Unassembled WGS sequence"/>
</dbReference>
<organism evidence="1 2">
    <name type="scientific">Scutellospora calospora</name>
    <dbReference type="NCBI Taxonomy" id="85575"/>
    <lineage>
        <taxon>Eukaryota</taxon>
        <taxon>Fungi</taxon>
        <taxon>Fungi incertae sedis</taxon>
        <taxon>Mucoromycota</taxon>
        <taxon>Glomeromycotina</taxon>
        <taxon>Glomeromycetes</taxon>
        <taxon>Diversisporales</taxon>
        <taxon>Gigasporaceae</taxon>
        <taxon>Scutellospora</taxon>
    </lineage>
</organism>
<protein>
    <submittedName>
        <fullName evidence="1">5492_t:CDS:1</fullName>
    </submittedName>
</protein>
<proteinExistence type="predicted"/>
<feature type="non-terminal residue" evidence="1">
    <location>
        <position position="124"/>
    </location>
</feature>
<gene>
    <name evidence="1" type="ORF">SCALOS_LOCUS8587</name>
</gene>
<evidence type="ECO:0000313" key="2">
    <source>
        <dbReference type="Proteomes" id="UP000789860"/>
    </source>
</evidence>
<evidence type="ECO:0000313" key="1">
    <source>
        <dbReference type="EMBL" id="CAG8648570.1"/>
    </source>
</evidence>
<reference evidence="1" key="1">
    <citation type="submission" date="2021-06" db="EMBL/GenBank/DDBJ databases">
        <authorList>
            <person name="Kallberg Y."/>
            <person name="Tangrot J."/>
            <person name="Rosling A."/>
        </authorList>
    </citation>
    <scope>NUCLEOTIDE SEQUENCE</scope>
    <source>
        <strain evidence="1">AU212A</strain>
    </source>
</reference>
<accession>A0ACA9NC58</accession>
<name>A0ACA9NC58_9GLOM</name>
<sequence length="124" mass="13816">TALEASVIYLHVSFVSQYGLDSVGQGISKVDLIYHSIFILSLFFQIILAADALWHRNIVQIIALVIFNLLSLSYAGIHEDYGTKNATYNPTNPIFLPKGDPNAAKNYYEPIVRPIEYTIIALVS</sequence>
<comment type="caution">
    <text evidence="1">The sequence shown here is derived from an EMBL/GenBank/DDBJ whole genome shotgun (WGS) entry which is preliminary data.</text>
</comment>
<keyword evidence="2" id="KW-1185">Reference proteome</keyword>
<feature type="non-terminal residue" evidence="1">
    <location>
        <position position="1"/>
    </location>
</feature>